<dbReference type="AlphaFoldDB" id="A0AAP0JV62"/>
<proteinExistence type="predicted"/>
<reference evidence="1 2" key="1">
    <citation type="submission" date="2024-01" db="EMBL/GenBank/DDBJ databases">
        <title>Genome assemblies of Stephania.</title>
        <authorList>
            <person name="Yang L."/>
        </authorList>
    </citation>
    <scope>NUCLEOTIDE SEQUENCE [LARGE SCALE GENOMIC DNA]</scope>
    <source>
        <strain evidence="1">JXDWG</strain>
        <tissue evidence="1">Leaf</tissue>
    </source>
</reference>
<gene>
    <name evidence="1" type="ORF">Scep_010499</name>
</gene>
<dbReference type="EMBL" id="JBBNAG010000004">
    <property type="protein sequence ID" value="KAK9140818.1"/>
    <property type="molecule type" value="Genomic_DNA"/>
</dbReference>
<comment type="caution">
    <text evidence="1">The sequence shown here is derived from an EMBL/GenBank/DDBJ whole genome shotgun (WGS) entry which is preliminary data.</text>
</comment>
<accession>A0AAP0JV62</accession>
<dbReference type="Proteomes" id="UP001419268">
    <property type="component" value="Unassembled WGS sequence"/>
</dbReference>
<evidence type="ECO:0000313" key="1">
    <source>
        <dbReference type="EMBL" id="KAK9140818.1"/>
    </source>
</evidence>
<name>A0AAP0JV62_9MAGN</name>
<protein>
    <submittedName>
        <fullName evidence="1">Uncharacterized protein</fullName>
    </submittedName>
</protein>
<evidence type="ECO:0000313" key="2">
    <source>
        <dbReference type="Proteomes" id="UP001419268"/>
    </source>
</evidence>
<sequence length="65" mass="7513">MVIEHVPKYKSELCFECTDHLKKVVASNIFVEKHDPSFIFADNIGYHKIEAKNTMHHHSTGESWG</sequence>
<organism evidence="1 2">
    <name type="scientific">Stephania cephalantha</name>
    <dbReference type="NCBI Taxonomy" id="152367"/>
    <lineage>
        <taxon>Eukaryota</taxon>
        <taxon>Viridiplantae</taxon>
        <taxon>Streptophyta</taxon>
        <taxon>Embryophyta</taxon>
        <taxon>Tracheophyta</taxon>
        <taxon>Spermatophyta</taxon>
        <taxon>Magnoliopsida</taxon>
        <taxon>Ranunculales</taxon>
        <taxon>Menispermaceae</taxon>
        <taxon>Menispermoideae</taxon>
        <taxon>Cissampelideae</taxon>
        <taxon>Stephania</taxon>
    </lineage>
</organism>
<keyword evidence="2" id="KW-1185">Reference proteome</keyword>